<comment type="caution">
    <text evidence="6">The sequence shown here is derived from an EMBL/GenBank/DDBJ whole genome shotgun (WGS) entry which is preliminary data.</text>
</comment>
<dbReference type="PANTHER" id="PTHR48078:SF6">
    <property type="entry name" value="L-THREONINE DEHYDRATASE CATABOLIC TDCB"/>
    <property type="match status" value="1"/>
</dbReference>
<dbReference type="GO" id="GO:0030170">
    <property type="term" value="F:pyridoxal phosphate binding"/>
    <property type="evidence" value="ECO:0007669"/>
    <property type="project" value="InterPro"/>
</dbReference>
<comment type="cofactor">
    <cofactor evidence="1">
        <name>pyridoxal 5'-phosphate</name>
        <dbReference type="ChEBI" id="CHEBI:597326"/>
    </cofactor>
</comment>
<dbReference type="GO" id="GO:0006567">
    <property type="term" value="P:L-threonine catabolic process"/>
    <property type="evidence" value="ECO:0007669"/>
    <property type="project" value="TreeGrafter"/>
</dbReference>
<dbReference type="InterPro" id="IPR001926">
    <property type="entry name" value="TrpB-like_PALP"/>
</dbReference>
<evidence type="ECO:0000313" key="6">
    <source>
        <dbReference type="EMBL" id="KKM99257.1"/>
    </source>
</evidence>
<dbReference type="EMBL" id="LAZR01005518">
    <property type="protein sequence ID" value="KKM99257.1"/>
    <property type="molecule type" value="Genomic_DNA"/>
</dbReference>
<evidence type="ECO:0000256" key="1">
    <source>
        <dbReference type="ARBA" id="ARBA00001933"/>
    </source>
</evidence>
<dbReference type="GO" id="GO:0004794">
    <property type="term" value="F:threonine deaminase activity"/>
    <property type="evidence" value="ECO:0007669"/>
    <property type="project" value="TreeGrafter"/>
</dbReference>
<dbReference type="InterPro" id="IPR050147">
    <property type="entry name" value="Ser/Thr_Dehydratase"/>
</dbReference>
<dbReference type="GO" id="GO:0009097">
    <property type="term" value="P:isoleucine biosynthetic process"/>
    <property type="evidence" value="ECO:0007669"/>
    <property type="project" value="TreeGrafter"/>
</dbReference>
<gene>
    <name evidence="6" type="ORF">LCGC14_1149650</name>
</gene>
<feature type="domain" description="Tryptophan synthase beta chain-like PALP" evidence="5">
    <location>
        <begin position="17"/>
        <end position="305"/>
    </location>
</feature>
<dbReference type="SUPFAM" id="SSF53686">
    <property type="entry name" value="Tryptophan synthase beta subunit-like PLP-dependent enzymes"/>
    <property type="match status" value="1"/>
</dbReference>
<dbReference type="CDD" id="cd01562">
    <property type="entry name" value="Thr-dehyd"/>
    <property type="match status" value="1"/>
</dbReference>
<protein>
    <recommendedName>
        <fullName evidence="5">Tryptophan synthase beta chain-like PALP domain-containing protein</fullName>
    </recommendedName>
</protein>
<dbReference type="GO" id="GO:0003941">
    <property type="term" value="F:L-serine ammonia-lyase activity"/>
    <property type="evidence" value="ECO:0007669"/>
    <property type="project" value="TreeGrafter"/>
</dbReference>
<keyword evidence="4" id="KW-0456">Lyase</keyword>
<dbReference type="Gene3D" id="3.40.50.1100">
    <property type="match status" value="2"/>
</dbReference>
<dbReference type="InterPro" id="IPR036052">
    <property type="entry name" value="TrpB-like_PALP_sf"/>
</dbReference>
<evidence type="ECO:0000256" key="2">
    <source>
        <dbReference type="ARBA" id="ARBA00010869"/>
    </source>
</evidence>
<evidence type="ECO:0000256" key="3">
    <source>
        <dbReference type="ARBA" id="ARBA00022898"/>
    </source>
</evidence>
<name>A0A0F9Q1G7_9ZZZZ</name>
<dbReference type="PANTHER" id="PTHR48078">
    <property type="entry name" value="THREONINE DEHYDRATASE, MITOCHONDRIAL-RELATED"/>
    <property type="match status" value="1"/>
</dbReference>
<evidence type="ECO:0000256" key="4">
    <source>
        <dbReference type="ARBA" id="ARBA00023239"/>
    </source>
</evidence>
<comment type="similarity">
    <text evidence="2">Belongs to the serine/threonine dehydratase family.</text>
</comment>
<dbReference type="Pfam" id="PF00291">
    <property type="entry name" value="PALP"/>
    <property type="match status" value="1"/>
</dbReference>
<dbReference type="InterPro" id="IPR000634">
    <property type="entry name" value="Ser/Thr_deHydtase_PyrdxlP-BS"/>
</dbReference>
<dbReference type="FunFam" id="3.40.50.1100:FF:000005">
    <property type="entry name" value="Threonine dehydratase catabolic"/>
    <property type="match status" value="1"/>
</dbReference>
<dbReference type="GO" id="GO:0006565">
    <property type="term" value="P:L-serine catabolic process"/>
    <property type="evidence" value="ECO:0007669"/>
    <property type="project" value="TreeGrafter"/>
</dbReference>
<dbReference type="PROSITE" id="PS00165">
    <property type="entry name" value="DEHYDRATASE_SER_THR"/>
    <property type="match status" value="1"/>
</dbReference>
<dbReference type="AlphaFoldDB" id="A0A0F9Q1G7"/>
<keyword evidence="3" id="KW-0663">Pyridoxal phosphate</keyword>
<organism evidence="6">
    <name type="scientific">marine sediment metagenome</name>
    <dbReference type="NCBI Taxonomy" id="412755"/>
    <lineage>
        <taxon>unclassified sequences</taxon>
        <taxon>metagenomes</taxon>
        <taxon>ecological metagenomes</taxon>
    </lineage>
</organism>
<proteinExistence type="inferred from homology"/>
<reference evidence="6" key="1">
    <citation type="journal article" date="2015" name="Nature">
        <title>Complex archaea that bridge the gap between prokaryotes and eukaryotes.</title>
        <authorList>
            <person name="Spang A."/>
            <person name="Saw J.H."/>
            <person name="Jorgensen S.L."/>
            <person name="Zaremba-Niedzwiedzka K."/>
            <person name="Martijn J."/>
            <person name="Lind A.E."/>
            <person name="van Eijk R."/>
            <person name="Schleper C."/>
            <person name="Guy L."/>
            <person name="Ettema T.J."/>
        </authorList>
    </citation>
    <scope>NUCLEOTIDE SEQUENCE</scope>
</reference>
<sequence length="319" mass="33991">MMVPTHQDILDAARRIKDKILRTPFIFSDPLSRQVNIRVYLKLESLQPGGSFKFRGANNAVTMLTPKEREKGVVAASSGNHGTALALAASLVGIKATIVLPDNAPQVKVERIKKAGATILRHGSHYGDSEEKAAELGKEELVLIHPFDDPRVVAGQGTIGLEIDEDAPSDLEAVLVPVGGGGLISGIALGLKYTRPQVEVIGVESYAAPTLTEALKAKKPVPIIPQPTCADSLSPRFTGDISFEVATERIRQVILLTEEELIEGVRYCLEELHLVVEPAGAAGISALLAGKVKIKSGPVCVVVSGSNLDKKYFKEALGL</sequence>
<evidence type="ECO:0000259" key="5">
    <source>
        <dbReference type="Pfam" id="PF00291"/>
    </source>
</evidence>
<accession>A0A0F9Q1G7</accession>